<dbReference type="Proteomes" id="UP000654345">
    <property type="component" value="Unassembled WGS sequence"/>
</dbReference>
<reference evidence="2 3" key="1">
    <citation type="journal article" date="2021" name="Int. J. Syst. Evol. Microbiol.">
        <title>Reticulibacter mediterranei gen. nov., sp. nov., within the new family Reticulibacteraceae fam. nov., and Ktedonospora formicarum gen. nov., sp. nov., Ktedonobacter robiniae sp. nov., Dictyobacter formicarum sp. nov. and Dictyobacter arantiisoli sp. nov., belonging to the class Ktedonobacteria.</title>
        <authorList>
            <person name="Yabe S."/>
            <person name="Zheng Y."/>
            <person name="Wang C.M."/>
            <person name="Sakai Y."/>
            <person name="Abe K."/>
            <person name="Yokota A."/>
            <person name="Donadio S."/>
            <person name="Cavaletti L."/>
            <person name="Monciardini P."/>
        </authorList>
    </citation>
    <scope>NUCLEOTIDE SEQUENCE [LARGE SCALE GENOMIC DNA]</scope>
    <source>
        <strain evidence="2 3">SOSP1-30</strain>
    </source>
</reference>
<protein>
    <recommendedName>
        <fullName evidence="1">MmyB-like transcription regulator ligand binding domain-containing protein</fullName>
    </recommendedName>
</protein>
<evidence type="ECO:0000313" key="2">
    <source>
        <dbReference type="EMBL" id="GHO57553.1"/>
    </source>
</evidence>
<dbReference type="PANTHER" id="PTHR35010">
    <property type="entry name" value="BLL4672 PROTEIN-RELATED"/>
    <property type="match status" value="1"/>
</dbReference>
<dbReference type="EMBL" id="BNJG01000002">
    <property type="protein sequence ID" value="GHO57553.1"/>
    <property type="molecule type" value="Genomic_DNA"/>
</dbReference>
<accession>A0ABQ3UXQ5</accession>
<evidence type="ECO:0000259" key="1">
    <source>
        <dbReference type="Pfam" id="PF17765"/>
    </source>
</evidence>
<proteinExistence type="predicted"/>
<name>A0ABQ3UXQ5_9CHLR</name>
<gene>
    <name evidence="2" type="ORF">KSB_60280</name>
</gene>
<dbReference type="InterPro" id="IPR041413">
    <property type="entry name" value="MLTR_LBD"/>
</dbReference>
<organism evidence="2 3">
    <name type="scientific">Ktedonobacter robiniae</name>
    <dbReference type="NCBI Taxonomy" id="2778365"/>
    <lineage>
        <taxon>Bacteria</taxon>
        <taxon>Bacillati</taxon>
        <taxon>Chloroflexota</taxon>
        <taxon>Ktedonobacteria</taxon>
        <taxon>Ktedonobacterales</taxon>
        <taxon>Ktedonobacteraceae</taxon>
        <taxon>Ktedonobacter</taxon>
    </lineage>
</organism>
<dbReference type="Gene3D" id="3.30.450.180">
    <property type="match status" value="1"/>
</dbReference>
<keyword evidence="3" id="KW-1185">Reference proteome</keyword>
<dbReference type="Pfam" id="PF17765">
    <property type="entry name" value="MLTR_LBD"/>
    <property type="match status" value="1"/>
</dbReference>
<feature type="domain" description="MmyB-like transcription regulator ligand binding" evidence="1">
    <location>
        <begin position="23"/>
        <end position="188"/>
    </location>
</feature>
<evidence type="ECO:0000313" key="3">
    <source>
        <dbReference type="Proteomes" id="UP000654345"/>
    </source>
</evidence>
<sequence>MFLLARDAVSSSTAPHQARDIQRATYQTILDGIVYPARLLDRRHMTLIACNESAKQIFGDIASRSEWERNSTWFVLMHPSSRDMLVYWERAARRSIALLHANYDQHPEDPWLRELIADLHASSPEFRAWWPEHEILLSCQGLDEIQHPLVGRLAFQPTILAVPSQPNLQIVVYTPLPQVDTAAKLRTLLRSEPILRA</sequence>
<comment type="caution">
    <text evidence="2">The sequence shown here is derived from an EMBL/GenBank/DDBJ whole genome shotgun (WGS) entry which is preliminary data.</text>
</comment>